<dbReference type="EMBL" id="UIVS01000001">
    <property type="protein sequence ID" value="SVP90148.1"/>
    <property type="molecule type" value="Genomic_DNA"/>
</dbReference>
<feature type="transmembrane region" description="Helical" evidence="1">
    <location>
        <begin position="318"/>
        <end position="343"/>
    </location>
</feature>
<proteinExistence type="predicted"/>
<feature type="transmembrane region" description="Helical" evidence="1">
    <location>
        <begin position="15"/>
        <end position="33"/>
    </location>
</feature>
<accession>A0A3B0MG91</accession>
<feature type="transmembrane region" description="Helical" evidence="1">
    <location>
        <begin position="514"/>
        <end position="534"/>
    </location>
</feature>
<feature type="transmembrane region" description="Helical" evidence="1">
    <location>
        <begin position="284"/>
        <end position="306"/>
    </location>
</feature>
<name>A0A3B0MG91_THEAN</name>
<dbReference type="AlphaFoldDB" id="A0A3B0MG91"/>
<feature type="transmembrane region" description="Helical" evidence="1">
    <location>
        <begin position="481"/>
        <end position="502"/>
    </location>
</feature>
<organism evidence="2">
    <name type="scientific">Theileria annulata</name>
    <dbReference type="NCBI Taxonomy" id="5874"/>
    <lineage>
        <taxon>Eukaryota</taxon>
        <taxon>Sar</taxon>
        <taxon>Alveolata</taxon>
        <taxon>Apicomplexa</taxon>
        <taxon>Aconoidasida</taxon>
        <taxon>Piroplasmida</taxon>
        <taxon>Theileriidae</taxon>
        <taxon>Theileria</taxon>
    </lineage>
</organism>
<keyword evidence="1" id="KW-0472">Membrane</keyword>
<evidence type="ECO:0000313" key="3">
    <source>
        <dbReference type="EMBL" id="SVP90148.1"/>
    </source>
</evidence>
<protein>
    <submittedName>
        <fullName evidence="2">Theileria-specific sub-telomeric protein, putative</fullName>
    </submittedName>
</protein>
<sequence>MHRPAPRHGVDDDPILMAAFIFAGFAMMLNIRLSYSAAPYALIRFKLPENLFSVFVRTMSGALELWCLPSMLLGNIMDVVQKRLFDDENAQAEKLKSDRTTLSQKAQTLYSRAESLANQLNNDVAAQGKANNLKNSASNSSGGLQKLLNDLNSASELVASAKLVKDKFAGWSPDSVQKAYNAVKDDTTASGKPEFANVRDAFNELQTAYNKAISQDYMYKWPIIIIPSIISQWLNFLTFVILLIVYVTGGDTGHVTGYYGVIAISGFVFGINMTLVYATDYNYIVWYIMGENSFPIVTSAILYITTSIYGNRRKYNSDYIVVVIDITISICIALVAAVLWTYAYCDGDKKYIYPYGDYVNPKLHLISPCLMVIVGMGLVYSIYPGIAPGMIVPFYLVDKIEMVLLILTTFPPVILALVTKYKNEYSPKSSSGWEGTNCFWHLFDLLMVLKISLAAIFIYSLHYRDSSLSRSIINQPKMSTALTIIFYMCHECLLAIGFPGMVGNSGGGDKVMLPIQYVGALFMIFLAFYSIGYITEYKKHDPSQWPTEGMTKWNALCYWLKMASKITNKNFKQLFTTDLVIYTNVSKNNIINTIIYYTLLD</sequence>
<evidence type="ECO:0000256" key="1">
    <source>
        <dbReference type="SAM" id="Phobius"/>
    </source>
</evidence>
<keyword evidence="1" id="KW-0812">Transmembrane</keyword>
<dbReference type="EMBL" id="UIVT01000001">
    <property type="protein sequence ID" value="SVP89006.1"/>
    <property type="molecule type" value="Genomic_DNA"/>
</dbReference>
<feature type="transmembrane region" description="Helical" evidence="1">
    <location>
        <begin position="403"/>
        <end position="419"/>
    </location>
</feature>
<feature type="transmembrane region" description="Helical" evidence="1">
    <location>
        <begin position="224"/>
        <end position="246"/>
    </location>
</feature>
<reference evidence="2" key="1">
    <citation type="submission" date="2018-07" db="EMBL/GenBank/DDBJ databases">
        <authorList>
            <person name="Quirk P.G."/>
            <person name="Krulwich T.A."/>
        </authorList>
    </citation>
    <scope>NUCLEOTIDE SEQUENCE</scope>
    <source>
        <strain evidence="2">Anand</strain>
    </source>
</reference>
<feature type="transmembrane region" description="Helical" evidence="1">
    <location>
        <begin position="258"/>
        <end position="278"/>
    </location>
</feature>
<feature type="transmembrane region" description="Helical" evidence="1">
    <location>
        <begin position="439"/>
        <end position="461"/>
    </location>
</feature>
<dbReference type="VEuPathDB" id="PiroplasmaDB:TA08285"/>
<evidence type="ECO:0000313" key="2">
    <source>
        <dbReference type="EMBL" id="SVP89006.1"/>
    </source>
</evidence>
<feature type="transmembrane region" description="Helical" evidence="1">
    <location>
        <begin position="54"/>
        <end position="77"/>
    </location>
</feature>
<keyword evidence="1" id="KW-1133">Transmembrane helix</keyword>
<gene>
    <name evidence="2" type="ORF">TAT_000085900</name>
    <name evidence="3" type="ORF">TAV_000085300</name>
</gene>
<feature type="transmembrane region" description="Helical" evidence="1">
    <location>
        <begin position="363"/>
        <end position="383"/>
    </location>
</feature>